<evidence type="ECO:0000313" key="3">
    <source>
        <dbReference type="Proteomes" id="UP000460715"/>
    </source>
</evidence>
<accession>A0A845BJW0</accession>
<keyword evidence="1" id="KW-0812">Transmembrane</keyword>
<gene>
    <name evidence="2" type="ORF">E0493_19700</name>
</gene>
<dbReference type="InterPro" id="IPR043504">
    <property type="entry name" value="Peptidase_S1_PA_chymotrypsin"/>
</dbReference>
<evidence type="ECO:0000256" key="1">
    <source>
        <dbReference type="SAM" id="Phobius"/>
    </source>
</evidence>
<dbReference type="Proteomes" id="UP000460715">
    <property type="component" value="Unassembled WGS sequence"/>
</dbReference>
<feature type="transmembrane region" description="Helical" evidence="1">
    <location>
        <begin position="21"/>
        <end position="39"/>
    </location>
</feature>
<sequence>MVGNMRFSQEGRGRMGAWLRWLVAGVGGMVVAAIALGLAGPGRAARPMALPQAEGPERIGGSAFLVAPGLLVTNAHVALRCRAQGRSLEVAGQPGAWRVLTEDSSTDLALLAGPGLGGSPLSLSAAQRLPPGLPVLVLGYPLRDGNPGALQARPGQIRRAALTVHDPETGRAISFVMTDRSGHEVPARWEDGLRYFGADKADRLRWRLEIDAPSSGGSSGGPVLDAAGNVVGVVYAGARGLTSAVPLEDLREFLARAGVAPLFRTAAAAPDWQAVQARAAQATHRISC</sequence>
<dbReference type="GO" id="GO:0006508">
    <property type="term" value="P:proteolysis"/>
    <property type="evidence" value="ECO:0007669"/>
    <property type="project" value="UniProtKB-KW"/>
</dbReference>
<comment type="caution">
    <text evidence="2">The sequence shown here is derived from an EMBL/GenBank/DDBJ whole genome shotgun (WGS) entry which is preliminary data.</text>
</comment>
<dbReference type="Pfam" id="PF13365">
    <property type="entry name" value="Trypsin_2"/>
    <property type="match status" value="1"/>
</dbReference>
<dbReference type="PANTHER" id="PTHR43019">
    <property type="entry name" value="SERINE ENDOPROTEASE DEGS"/>
    <property type="match status" value="1"/>
</dbReference>
<evidence type="ECO:0000313" key="2">
    <source>
        <dbReference type="EMBL" id="MXP65577.1"/>
    </source>
</evidence>
<organism evidence="2 3">
    <name type="scientific">Teichococcus coralli</name>
    <dbReference type="NCBI Taxonomy" id="2545983"/>
    <lineage>
        <taxon>Bacteria</taxon>
        <taxon>Pseudomonadati</taxon>
        <taxon>Pseudomonadota</taxon>
        <taxon>Alphaproteobacteria</taxon>
        <taxon>Acetobacterales</taxon>
        <taxon>Roseomonadaceae</taxon>
        <taxon>Roseomonas</taxon>
    </lineage>
</organism>
<proteinExistence type="predicted"/>
<keyword evidence="1" id="KW-1133">Transmembrane helix</keyword>
<keyword evidence="2" id="KW-0378">Hydrolase</keyword>
<protein>
    <submittedName>
        <fullName evidence="2">Serine protease</fullName>
    </submittedName>
</protein>
<dbReference type="AlphaFoldDB" id="A0A845BJW0"/>
<dbReference type="PANTHER" id="PTHR43019:SF30">
    <property type="entry name" value="SERINE PROTEASE"/>
    <property type="match status" value="1"/>
</dbReference>
<name>A0A845BJW0_9PROT</name>
<dbReference type="EMBL" id="SNVJ01000023">
    <property type="protein sequence ID" value="MXP65577.1"/>
    <property type="molecule type" value="Genomic_DNA"/>
</dbReference>
<keyword evidence="3" id="KW-1185">Reference proteome</keyword>
<keyword evidence="2" id="KW-0645">Protease</keyword>
<dbReference type="SUPFAM" id="SSF50494">
    <property type="entry name" value="Trypsin-like serine proteases"/>
    <property type="match status" value="1"/>
</dbReference>
<keyword evidence="1" id="KW-0472">Membrane</keyword>
<reference evidence="2 3" key="1">
    <citation type="submission" date="2019-03" db="EMBL/GenBank/DDBJ databases">
        <title>Roseomonas sp. a novel Roseomonas species isolated from Sea whip Gorgonian.</title>
        <authorList>
            <person name="Li F."/>
            <person name="Pan X."/>
            <person name="Huang S."/>
            <person name="Li Z."/>
            <person name="Meng B."/>
        </authorList>
    </citation>
    <scope>NUCLEOTIDE SEQUENCE [LARGE SCALE GENOMIC DNA]</scope>
    <source>
        <strain evidence="2 3">M0104</strain>
    </source>
</reference>
<dbReference type="InterPro" id="IPR009003">
    <property type="entry name" value="Peptidase_S1_PA"/>
</dbReference>
<dbReference type="Gene3D" id="2.40.10.10">
    <property type="entry name" value="Trypsin-like serine proteases"/>
    <property type="match status" value="2"/>
</dbReference>
<dbReference type="GO" id="GO:0008233">
    <property type="term" value="F:peptidase activity"/>
    <property type="evidence" value="ECO:0007669"/>
    <property type="project" value="UniProtKB-KW"/>
</dbReference>